<evidence type="ECO:0000313" key="2">
    <source>
        <dbReference type="EMBL" id="SIO73294.1"/>
    </source>
</evidence>
<dbReference type="RefSeq" id="XP_021337398.1">
    <property type="nucleotide sequence ID" value="XM_021482551.1"/>
</dbReference>
<name>A0A1N6LWP5_BABMR</name>
<feature type="domain" description="FAS1" evidence="1">
    <location>
        <begin position="49"/>
        <end position="198"/>
    </location>
</feature>
<gene>
    <name evidence="2" type="ORF">BMR1_01G01575</name>
</gene>
<organism evidence="2 3">
    <name type="scientific">Babesia microti (strain RI)</name>
    <dbReference type="NCBI Taxonomy" id="1133968"/>
    <lineage>
        <taxon>Eukaryota</taxon>
        <taxon>Sar</taxon>
        <taxon>Alveolata</taxon>
        <taxon>Apicomplexa</taxon>
        <taxon>Aconoidasida</taxon>
        <taxon>Piroplasmida</taxon>
        <taxon>Babesiidae</taxon>
        <taxon>Babesia</taxon>
    </lineage>
</organism>
<accession>A0A1N6LWP5</accession>
<keyword evidence="2" id="KW-0456">Lyase</keyword>
<dbReference type="OrthoDB" id="286301at2759"/>
<protein>
    <submittedName>
        <fullName evidence="2">Heme ligase</fullName>
        <ecNumber evidence="2">4.99.1.8</ecNumber>
    </submittedName>
</protein>
<dbReference type="KEGG" id="bmic:BMR1_01G01575"/>
<reference evidence="2 3" key="2">
    <citation type="journal article" date="2013" name="PLoS ONE">
        <title>Whole genome mapping and re-organization of the nuclear and mitochondrial genomes of Babesia microti isolates.</title>
        <authorList>
            <person name="Cornillot E."/>
            <person name="Dassouli A."/>
            <person name="Garg A."/>
            <person name="Pachikara N."/>
            <person name="Randazzo S."/>
            <person name="Depoix D."/>
            <person name="Carcy B."/>
            <person name="Delbecq S."/>
            <person name="Frutos R."/>
            <person name="Silva J.C."/>
            <person name="Sutton R."/>
            <person name="Krause P.J."/>
            <person name="Mamoun C.B."/>
        </authorList>
    </citation>
    <scope>NUCLEOTIDE SEQUENCE [LARGE SCALE GENOMIC DNA]</scope>
    <source>
        <strain evidence="2 3">RI</strain>
    </source>
</reference>
<reference evidence="2 3" key="1">
    <citation type="journal article" date="2012" name="Nucleic Acids Res.">
        <title>Sequencing of the smallest Apicomplexan genome from the human pathogen Babesia microti.</title>
        <authorList>
            <person name="Cornillot E."/>
            <person name="Hadj-Kaddour K."/>
            <person name="Dassouli A."/>
            <person name="Noel B."/>
            <person name="Ranwez V."/>
            <person name="Vacherie B."/>
            <person name="Augagneur Y."/>
            <person name="Bres V."/>
            <person name="Duclos A."/>
            <person name="Randazzo S."/>
            <person name="Carcy B."/>
            <person name="Debierre-Grockiego F."/>
            <person name="Delbecq S."/>
            <person name="Moubri-Menage K."/>
            <person name="Shams-Eldin H."/>
            <person name="Usmani-Brown S."/>
            <person name="Bringaud F."/>
            <person name="Wincker P."/>
            <person name="Vivares C.P."/>
            <person name="Schwarz R.T."/>
            <person name="Schetters T.P."/>
            <person name="Krause P.J."/>
            <person name="Gorenflot A."/>
            <person name="Berry V."/>
            <person name="Barbe V."/>
            <person name="Ben Mamoun C."/>
        </authorList>
    </citation>
    <scope>NUCLEOTIDE SEQUENCE [LARGE SCALE GENOMIC DNA]</scope>
    <source>
        <strain evidence="2 3">RI</strain>
    </source>
</reference>
<dbReference type="SMART" id="SM00554">
    <property type="entry name" value="FAS1"/>
    <property type="match status" value="1"/>
</dbReference>
<dbReference type="GO" id="GO:0016829">
    <property type="term" value="F:lyase activity"/>
    <property type="evidence" value="ECO:0007669"/>
    <property type="project" value="UniProtKB-KW"/>
</dbReference>
<dbReference type="EMBL" id="FO082871">
    <property type="protein sequence ID" value="SIO73294.1"/>
    <property type="molecule type" value="Genomic_DNA"/>
</dbReference>
<dbReference type="Proteomes" id="UP000002899">
    <property type="component" value="Chromosome I"/>
</dbReference>
<dbReference type="Gene3D" id="2.30.180.10">
    <property type="entry name" value="FAS1 domain"/>
    <property type="match status" value="1"/>
</dbReference>
<dbReference type="SUPFAM" id="SSF82153">
    <property type="entry name" value="FAS1 domain"/>
    <property type="match status" value="1"/>
</dbReference>
<reference evidence="2 3" key="3">
    <citation type="journal article" date="2016" name="Sci. Rep.">
        <title>Genome-wide diversity and gene expression profiling of Babesia microti isolates identify polymorphic genes that mediate host-pathogen interactions.</title>
        <authorList>
            <person name="Silva J.C."/>
            <person name="Cornillot E."/>
            <person name="McCracken C."/>
            <person name="Usmani-Brown S."/>
            <person name="Dwivedi A."/>
            <person name="Ifeonu O.O."/>
            <person name="Crabtree J."/>
            <person name="Gotia H.T."/>
            <person name="Virji A.Z."/>
            <person name="Reynes C."/>
            <person name="Colinge J."/>
            <person name="Kumar V."/>
            <person name="Lawres L."/>
            <person name="Pazzi J.E."/>
            <person name="Pablo J.V."/>
            <person name="Hung C."/>
            <person name="Brancato J."/>
            <person name="Kumari P."/>
            <person name="Orvis J."/>
            <person name="Tretina K."/>
            <person name="Chibucos M."/>
            <person name="Ott S."/>
            <person name="Sadzewicz L."/>
            <person name="Sengamalay N."/>
            <person name="Shetty A.C."/>
            <person name="Su Q."/>
            <person name="Tallon L."/>
            <person name="Fraser C.M."/>
            <person name="Frutos R."/>
            <person name="Molina D.M."/>
            <person name="Krause P.J."/>
            <person name="Ben Mamoun C."/>
        </authorList>
    </citation>
    <scope>NUCLEOTIDE SEQUENCE [LARGE SCALE GENOMIC DNA]</scope>
    <source>
        <strain evidence="2 3">RI</strain>
    </source>
</reference>
<dbReference type="EC" id="4.99.1.8" evidence="2"/>
<dbReference type="GO" id="GO:0016874">
    <property type="term" value="F:ligase activity"/>
    <property type="evidence" value="ECO:0007669"/>
    <property type="project" value="UniProtKB-KW"/>
</dbReference>
<dbReference type="Pfam" id="PF02469">
    <property type="entry name" value="Fasciclin"/>
    <property type="match status" value="1"/>
</dbReference>
<evidence type="ECO:0000259" key="1">
    <source>
        <dbReference type="PROSITE" id="PS50213"/>
    </source>
</evidence>
<dbReference type="InterPro" id="IPR000782">
    <property type="entry name" value="FAS1_domain"/>
</dbReference>
<dbReference type="PROSITE" id="PS50213">
    <property type="entry name" value="FAS1"/>
    <property type="match status" value="1"/>
</dbReference>
<dbReference type="InterPro" id="IPR036378">
    <property type="entry name" value="FAS1_dom_sf"/>
</dbReference>
<evidence type="ECO:0000313" key="3">
    <source>
        <dbReference type="Proteomes" id="UP000002899"/>
    </source>
</evidence>
<dbReference type="VEuPathDB" id="PiroplasmaDB:BMR1_01G01575"/>
<keyword evidence="2" id="KW-0436">Ligase</keyword>
<keyword evidence="3" id="KW-1185">Reference proteome</keyword>
<dbReference type="AlphaFoldDB" id="A0A1N6LWP5"/>
<proteinExistence type="predicted"/>
<dbReference type="GeneID" id="24423389"/>
<sequence length="199" mass="22778">MLSLTHRKLVTDLNKSISRGVFKQKPQVTKNPESINHRVYWWSEHRPYRRTVLDICRIITHTRSFHSLINPQSLIGSELVHKLSLPGPFTGFIPVNSAISQSIKGLDDRSLSNFILSHFVSEYYLHRDIIGSTQSNLACSNEIRQKITSLDNLSGQTLEFVRDVNEIGETIIRVNNAEVLRWNLKCHNGVIHIINNTLV</sequence>